<dbReference type="EMBL" id="QZWG01000004">
    <property type="protein sequence ID" value="RZC14378.1"/>
    <property type="molecule type" value="Genomic_DNA"/>
</dbReference>
<organism evidence="1 2">
    <name type="scientific">Glycine soja</name>
    <name type="common">Wild soybean</name>
    <dbReference type="NCBI Taxonomy" id="3848"/>
    <lineage>
        <taxon>Eukaryota</taxon>
        <taxon>Viridiplantae</taxon>
        <taxon>Streptophyta</taxon>
        <taxon>Embryophyta</taxon>
        <taxon>Tracheophyta</taxon>
        <taxon>Spermatophyta</taxon>
        <taxon>Magnoliopsida</taxon>
        <taxon>eudicotyledons</taxon>
        <taxon>Gunneridae</taxon>
        <taxon>Pentapetalae</taxon>
        <taxon>rosids</taxon>
        <taxon>fabids</taxon>
        <taxon>Fabales</taxon>
        <taxon>Fabaceae</taxon>
        <taxon>Papilionoideae</taxon>
        <taxon>50 kb inversion clade</taxon>
        <taxon>NPAAA clade</taxon>
        <taxon>indigoferoid/millettioid clade</taxon>
        <taxon>Phaseoleae</taxon>
        <taxon>Glycine</taxon>
        <taxon>Glycine subgen. Soja</taxon>
    </lineage>
</organism>
<gene>
    <name evidence="1" type="ORF">D0Y65_008394</name>
</gene>
<comment type="caution">
    <text evidence="1">The sequence shown here is derived from an EMBL/GenBank/DDBJ whole genome shotgun (WGS) entry which is preliminary data.</text>
</comment>
<dbReference type="Proteomes" id="UP000289340">
    <property type="component" value="Chromosome 4"/>
</dbReference>
<reference evidence="1 2" key="1">
    <citation type="submission" date="2018-09" db="EMBL/GenBank/DDBJ databases">
        <title>A high-quality reference genome of wild soybean provides a powerful tool to mine soybean genomes.</title>
        <authorList>
            <person name="Xie M."/>
            <person name="Chung C.Y.L."/>
            <person name="Li M.-W."/>
            <person name="Wong F.-L."/>
            <person name="Chan T.-F."/>
            <person name="Lam H.-M."/>
        </authorList>
    </citation>
    <scope>NUCLEOTIDE SEQUENCE [LARGE SCALE GENOMIC DNA]</scope>
    <source>
        <strain evidence="2">cv. W05</strain>
        <tissue evidence="1">Hypocotyl of etiolated seedlings</tissue>
    </source>
</reference>
<protein>
    <submittedName>
        <fullName evidence="1">Uncharacterized protein</fullName>
    </submittedName>
</protein>
<evidence type="ECO:0000313" key="2">
    <source>
        <dbReference type="Proteomes" id="UP000289340"/>
    </source>
</evidence>
<keyword evidence="2" id="KW-1185">Reference proteome</keyword>
<accession>A0A445KUS5</accession>
<dbReference type="AlphaFoldDB" id="A0A445KUS5"/>
<evidence type="ECO:0000313" key="1">
    <source>
        <dbReference type="EMBL" id="RZC14378.1"/>
    </source>
</evidence>
<sequence length="81" mass="9336">MRMTMIAMVKILKKASFMWTRCLPLYQYHYSASFILTNLSVLIVIANTSLKCMLERCCSSLVVVTTLSEHKRPCVVYPQVM</sequence>
<name>A0A445KUS5_GLYSO</name>
<proteinExistence type="predicted"/>